<comment type="caution">
    <text evidence="2">The sequence shown here is derived from an EMBL/GenBank/DDBJ whole genome shotgun (WGS) entry which is preliminary data.</text>
</comment>
<organism evidence="2 3">
    <name type="scientific">Rubritalea halochordaticola</name>
    <dbReference type="NCBI Taxonomy" id="714537"/>
    <lineage>
        <taxon>Bacteria</taxon>
        <taxon>Pseudomonadati</taxon>
        <taxon>Verrucomicrobiota</taxon>
        <taxon>Verrucomicrobiia</taxon>
        <taxon>Verrucomicrobiales</taxon>
        <taxon>Rubritaleaceae</taxon>
        <taxon>Rubritalea</taxon>
    </lineage>
</organism>
<keyword evidence="3" id="KW-1185">Reference proteome</keyword>
<dbReference type="InterPro" id="IPR032710">
    <property type="entry name" value="NTF2-like_dom_sf"/>
</dbReference>
<feature type="domain" description="SnoaL-like" evidence="1">
    <location>
        <begin position="220"/>
        <end position="345"/>
    </location>
</feature>
<gene>
    <name evidence="2" type="ORF">Rhal01_02137</name>
</gene>
<dbReference type="SUPFAM" id="SSF54427">
    <property type="entry name" value="NTF2-like"/>
    <property type="match status" value="1"/>
</dbReference>
<name>A0ABP9UZT5_9BACT</name>
<evidence type="ECO:0000313" key="2">
    <source>
        <dbReference type="EMBL" id="GAA5495956.1"/>
    </source>
</evidence>
<reference evidence="2 3" key="1">
    <citation type="submission" date="2024-02" db="EMBL/GenBank/DDBJ databases">
        <title>Rubritalea halochordaticola NBRC 107102.</title>
        <authorList>
            <person name="Ichikawa N."/>
            <person name="Katano-Makiyama Y."/>
            <person name="Hidaka K."/>
        </authorList>
    </citation>
    <scope>NUCLEOTIDE SEQUENCE [LARGE SCALE GENOMIC DNA]</scope>
    <source>
        <strain evidence="2 3">NBRC 107102</strain>
    </source>
</reference>
<proteinExistence type="predicted"/>
<dbReference type="RefSeq" id="WP_346188691.1">
    <property type="nucleotide sequence ID" value="NZ_BAABRL010000006.1"/>
</dbReference>
<protein>
    <recommendedName>
        <fullName evidence="1">SnoaL-like domain-containing protein</fullName>
    </recommendedName>
</protein>
<sequence>MKCLLVFLLFSTALLGQEDYREVEVPTLMKQLGLKTEGLSFRDDATDEITLITRGDKLVGYYRLETAWQPQKMKVPEGVTKILYGLGKGKANMVIVTEADELAIWLAAYQNHTEQMKASHAFVPTSPDAGFPLKRQEIAVDESEAYEMSLYFYRGEEEVLAMKAGLEMYEEMGANLRNPVLYALLNDQMPRPEIAPVPQNEFKKPDEYDGMPFEDNEGRIKEWFKGWVETFNEDDPKKMMAFYDDGEDSANLDMLVSVGRWHHGREEARKAYEGDAEVLDYYDSQAVDLKVRYLGGNYALVSFQHHFKYKVKEDGGKFQVKIRTTMTLKWLNGNWKIVQEHSSPMENVPRVVEIE</sequence>
<evidence type="ECO:0000259" key="1">
    <source>
        <dbReference type="Pfam" id="PF13474"/>
    </source>
</evidence>
<dbReference type="EMBL" id="BAABRL010000006">
    <property type="protein sequence ID" value="GAA5495956.1"/>
    <property type="molecule type" value="Genomic_DNA"/>
</dbReference>
<dbReference type="Pfam" id="PF13474">
    <property type="entry name" value="SnoaL_3"/>
    <property type="match status" value="1"/>
</dbReference>
<evidence type="ECO:0000313" key="3">
    <source>
        <dbReference type="Proteomes" id="UP001424741"/>
    </source>
</evidence>
<dbReference type="Proteomes" id="UP001424741">
    <property type="component" value="Unassembled WGS sequence"/>
</dbReference>
<dbReference type="InterPro" id="IPR037401">
    <property type="entry name" value="SnoaL-like"/>
</dbReference>
<accession>A0ABP9UZT5</accession>
<dbReference type="Gene3D" id="3.10.450.50">
    <property type="match status" value="1"/>
</dbReference>